<dbReference type="SUPFAM" id="SSF53474">
    <property type="entry name" value="alpha/beta-Hydrolases"/>
    <property type="match status" value="1"/>
</dbReference>
<dbReference type="STRING" id="1855912.LuPra_04514"/>
<name>A0A143PRC6_LUTPR</name>
<evidence type="ECO:0000256" key="1">
    <source>
        <dbReference type="SAM" id="Phobius"/>
    </source>
</evidence>
<keyword evidence="3" id="KW-1185">Reference proteome</keyword>
<feature type="transmembrane region" description="Helical" evidence="1">
    <location>
        <begin position="35"/>
        <end position="54"/>
    </location>
</feature>
<dbReference type="Proteomes" id="UP000076079">
    <property type="component" value="Chromosome"/>
</dbReference>
<dbReference type="EMBL" id="CP015136">
    <property type="protein sequence ID" value="AMY11267.1"/>
    <property type="molecule type" value="Genomic_DNA"/>
</dbReference>
<keyword evidence="1" id="KW-0812">Transmembrane</keyword>
<reference evidence="3" key="2">
    <citation type="submission" date="2016-04" db="EMBL/GenBank/DDBJ databases">
        <title>First Complete Genome Sequence of a Subdivision 6 Acidobacterium.</title>
        <authorList>
            <person name="Huang S."/>
            <person name="Vieira S."/>
            <person name="Bunk B."/>
            <person name="Riedel T."/>
            <person name="Sproeer C."/>
            <person name="Overmann J."/>
        </authorList>
    </citation>
    <scope>NUCLEOTIDE SEQUENCE [LARGE SCALE GENOMIC DNA]</scope>
    <source>
        <strain evidence="3">DSM 100886 HEG_-6_39</strain>
    </source>
</reference>
<evidence type="ECO:0000313" key="3">
    <source>
        <dbReference type="Proteomes" id="UP000076079"/>
    </source>
</evidence>
<dbReference type="GO" id="GO:0016787">
    <property type="term" value="F:hydrolase activity"/>
    <property type="evidence" value="ECO:0007669"/>
    <property type="project" value="UniProtKB-KW"/>
</dbReference>
<gene>
    <name evidence="2" type="ORF">LuPra_04514</name>
</gene>
<dbReference type="InterPro" id="IPR029058">
    <property type="entry name" value="AB_hydrolase_fold"/>
</dbReference>
<dbReference type="AlphaFoldDB" id="A0A143PRC6"/>
<accession>A0A143PRC6</accession>
<evidence type="ECO:0000313" key="2">
    <source>
        <dbReference type="EMBL" id="AMY11267.1"/>
    </source>
</evidence>
<protein>
    <submittedName>
        <fullName evidence="2">Alpha/beta hydrolase family protein</fullName>
    </submittedName>
</protein>
<sequence>MPGKAFDIPGIRGIPAVRGARRYAAPGPYNDHVRVALISLLVLATLVLGGWIALSQSRYGRAMSLLVRMGKVGGPLGRHVGAWQTTTVDRVMLSFTARHGARVARLYRPERVRTRPVLLSGGVHALGIDEPRLIAFAETLATSGTPVITPAFPDLKEYLVTPRLTDDIEDAALAMLAAPEVPPHRDGRIGLLGISFAGGLSVIAAGRPSLRNRVAFVFSVGGHARLPGVMATLCAGRQSDGSIHKPHEYGAVILLTNMAEDVVPGAQVAPLRQAVHQFLHASHVDMFDKAQAAIDFQKARDLEAGLPPEARSFMHMVNERDALGLGARLLPFLDRWGQEAALSPVMSPAPSAPVFVMHAQGDDVIPDSEATALGDYLRSQGTPVRVHVTSLMSHAEVARAPTPAELVALVRMWAELPW</sequence>
<organism evidence="2 3">
    <name type="scientific">Luteitalea pratensis</name>
    <dbReference type="NCBI Taxonomy" id="1855912"/>
    <lineage>
        <taxon>Bacteria</taxon>
        <taxon>Pseudomonadati</taxon>
        <taxon>Acidobacteriota</taxon>
        <taxon>Vicinamibacteria</taxon>
        <taxon>Vicinamibacterales</taxon>
        <taxon>Vicinamibacteraceae</taxon>
        <taxon>Luteitalea</taxon>
    </lineage>
</organism>
<keyword evidence="1" id="KW-0472">Membrane</keyword>
<dbReference type="Gene3D" id="3.40.50.1820">
    <property type="entry name" value="alpha/beta hydrolase"/>
    <property type="match status" value="2"/>
</dbReference>
<dbReference type="KEGG" id="abac:LuPra_04514"/>
<proteinExistence type="predicted"/>
<keyword evidence="1" id="KW-1133">Transmembrane helix</keyword>
<reference evidence="2 3" key="1">
    <citation type="journal article" date="2016" name="Genome Announc.">
        <title>First Complete Genome Sequence of a Subdivision 6 Acidobacterium Strain.</title>
        <authorList>
            <person name="Huang S."/>
            <person name="Vieira S."/>
            <person name="Bunk B."/>
            <person name="Riedel T."/>
            <person name="Sproer C."/>
            <person name="Overmann J."/>
        </authorList>
    </citation>
    <scope>NUCLEOTIDE SEQUENCE [LARGE SCALE GENOMIC DNA]</scope>
    <source>
        <strain evidence="3">DSM 100886 HEG_-6_39</strain>
    </source>
</reference>
<keyword evidence="2" id="KW-0378">Hydrolase</keyword>